<reference evidence="1 2" key="1">
    <citation type="journal article" date="2018" name="BMC Genomics">
        <title>Comparative genome analyses reveal sequence features reflecting distinct modes of host-adaptation between dicot and monocot powdery mildew.</title>
        <authorList>
            <person name="Wu Y."/>
            <person name="Ma X."/>
            <person name="Pan Z."/>
            <person name="Kale S.D."/>
            <person name="Song Y."/>
            <person name="King H."/>
            <person name="Zhang Q."/>
            <person name="Presley C."/>
            <person name="Deng X."/>
            <person name="Wei C.I."/>
            <person name="Xiao S."/>
        </authorList>
    </citation>
    <scope>NUCLEOTIDE SEQUENCE [LARGE SCALE GENOMIC DNA]</scope>
    <source>
        <strain evidence="1">UMSG1</strain>
    </source>
</reference>
<feature type="non-terminal residue" evidence="1">
    <location>
        <position position="1"/>
    </location>
</feature>
<gene>
    <name evidence="1" type="ORF">GcM1_190026</name>
</gene>
<comment type="caution">
    <text evidence="1">The sequence shown here is derived from an EMBL/GenBank/DDBJ whole genome shotgun (WGS) entry which is preliminary data.</text>
</comment>
<dbReference type="AlphaFoldDB" id="A0A420J1S1"/>
<dbReference type="EMBL" id="MCBS01019007">
    <property type="protein sequence ID" value="RKF80767.1"/>
    <property type="molecule type" value="Genomic_DNA"/>
</dbReference>
<sequence length="321" mass="36090">ILTPLSTQSVLISTPHEDPSIFQIPLQPNTSHTHITQLNPPTTNYSCNFSSDLIFFADQSQKHISQTPKHVPQTCKRSASAAPKNYKHFNKNVKVTKTVEATVKHCKCLCPEHDKIAKQNDEQSKKGWTNYFSNTNTKFKSSKEALFNARDNILDAYSLKSDRKSQEKILDFLNPFRQFTEMGQLPQTKPGPKSILFPARSFFAEYLNDKELSASSAESVLEIPSKHPTSPTIGTKTPLKATSPLEVDNFLVLVIIKGAEVPNYIPTQIRDAINRALGTTVISRVHTSPRNNVVLTCLNWTPEELLAQKSKWANIFSEWPI</sequence>
<proteinExistence type="predicted"/>
<protein>
    <submittedName>
        <fullName evidence="1">Uncharacterized protein</fullName>
    </submittedName>
</protein>
<dbReference type="Proteomes" id="UP000285326">
    <property type="component" value="Unassembled WGS sequence"/>
</dbReference>
<name>A0A420J1S1_9PEZI</name>
<accession>A0A420J1S1</accession>
<evidence type="ECO:0000313" key="1">
    <source>
        <dbReference type="EMBL" id="RKF80767.1"/>
    </source>
</evidence>
<organism evidence="1 2">
    <name type="scientific">Golovinomyces cichoracearum</name>
    <dbReference type="NCBI Taxonomy" id="62708"/>
    <lineage>
        <taxon>Eukaryota</taxon>
        <taxon>Fungi</taxon>
        <taxon>Dikarya</taxon>
        <taxon>Ascomycota</taxon>
        <taxon>Pezizomycotina</taxon>
        <taxon>Leotiomycetes</taxon>
        <taxon>Erysiphales</taxon>
        <taxon>Erysiphaceae</taxon>
        <taxon>Golovinomyces</taxon>
    </lineage>
</organism>
<evidence type="ECO:0000313" key="2">
    <source>
        <dbReference type="Proteomes" id="UP000285326"/>
    </source>
</evidence>